<evidence type="ECO:0000313" key="4">
    <source>
        <dbReference type="EMBL" id="NEE03002.1"/>
    </source>
</evidence>
<dbReference type="PANTHER" id="PTHR12304:SF4">
    <property type="entry name" value="URIDINE NUCLEOSIDASE"/>
    <property type="match status" value="1"/>
</dbReference>
<dbReference type="GO" id="GO:0005829">
    <property type="term" value="C:cytosol"/>
    <property type="evidence" value="ECO:0007669"/>
    <property type="project" value="TreeGrafter"/>
</dbReference>
<dbReference type="Pfam" id="PF01156">
    <property type="entry name" value="IU_nuc_hydro"/>
    <property type="match status" value="1"/>
</dbReference>
<reference evidence="4 5" key="1">
    <citation type="submission" date="2020-02" db="EMBL/GenBank/DDBJ databases">
        <authorList>
            <person name="Li X.-J."/>
            <person name="Han X.-M."/>
        </authorList>
    </citation>
    <scope>NUCLEOTIDE SEQUENCE [LARGE SCALE GENOMIC DNA]</scope>
    <source>
        <strain evidence="4 5">CCTCC AB 2017055</strain>
    </source>
</reference>
<keyword evidence="2" id="KW-0326">Glycosidase</keyword>
<dbReference type="GO" id="GO:0006152">
    <property type="term" value="P:purine nucleoside catabolic process"/>
    <property type="evidence" value="ECO:0007669"/>
    <property type="project" value="TreeGrafter"/>
</dbReference>
<dbReference type="EMBL" id="JAAGOA010000018">
    <property type="protein sequence ID" value="NEE03002.1"/>
    <property type="molecule type" value="Genomic_DNA"/>
</dbReference>
<comment type="caution">
    <text evidence="4">The sequence shown here is derived from an EMBL/GenBank/DDBJ whole genome shotgun (WGS) entry which is preliminary data.</text>
</comment>
<keyword evidence="5" id="KW-1185">Reference proteome</keyword>
<sequence length="313" mass="33462">MTGTRRVILDVDTGNDDAVALMIAALHPAIDLVGCTTAAGNLTIDQTTDNTLRVLDHVGCSDVPVYRGLAKPFAPRPFPFTELEPIHEPTLPLAEPRSRARTTPAVEWLIETLRTTTERITLVPVAPLTNIAAALTVAPEIRDAVDEIVIMGGGHAFGNRTVSAEFNIYYDPVAADVVLQAGFERLVLIPLDATLQALVSDEQIRELDALGTPGGTGAAAVLAGYVSGGVAGAPSVRPVHDALCIAYLLDPDVVRLTRYHVAVDTTGYQSFGRTIVDVRSQGGDDPNAWFATSADAARFYDILRSTLRDDHEQ</sequence>
<evidence type="ECO:0000256" key="1">
    <source>
        <dbReference type="ARBA" id="ARBA00022801"/>
    </source>
</evidence>
<dbReference type="PROSITE" id="PS01247">
    <property type="entry name" value="IUNH"/>
    <property type="match status" value="1"/>
</dbReference>
<evidence type="ECO:0000313" key="5">
    <source>
        <dbReference type="Proteomes" id="UP000475214"/>
    </source>
</evidence>
<dbReference type="InterPro" id="IPR023186">
    <property type="entry name" value="IUNH"/>
</dbReference>
<dbReference type="PANTHER" id="PTHR12304">
    <property type="entry name" value="INOSINE-URIDINE PREFERRING NUCLEOSIDE HYDROLASE"/>
    <property type="match status" value="1"/>
</dbReference>
<evidence type="ECO:0000259" key="3">
    <source>
        <dbReference type="Pfam" id="PF01156"/>
    </source>
</evidence>
<keyword evidence="1" id="KW-0378">Hydrolase</keyword>
<protein>
    <recommendedName>
        <fullName evidence="3">Inosine/uridine-preferring nucleoside hydrolase domain-containing protein</fullName>
    </recommendedName>
</protein>
<organism evidence="4 5">
    <name type="scientific">Phytoactinopolyspora halotolerans</name>
    <dbReference type="NCBI Taxonomy" id="1981512"/>
    <lineage>
        <taxon>Bacteria</taxon>
        <taxon>Bacillati</taxon>
        <taxon>Actinomycetota</taxon>
        <taxon>Actinomycetes</taxon>
        <taxon>Jiangellales</taxon>
        <taxon>Jiangellaceae</taxon>
        <taxon>Phytoactinopolyspora</taxon>
    </lineage>
</organism>
<dbReference type="Proteomes" id="UP000475214">
    <property type="component" value="Unassembled WGS sequence"/>
</dbReference>
<proteinExistence type="predicted"/>
<dbReference type="GO" id="GO:0045437">
    <property type="term" value="F:uridine nucleosidase activity"/>
    <property type="evidence" value="ECO:0007669"/>
    <property type="project" value="UniProtKB-ARBA"/>
</dbReference>
<name>A0A6L9SEX3_9ACTN</name>
<dbReference type="RefSeq" id="WP_163742053.1">
    <property type="nucleotide sequence ID" value="NZ_JAAGOA010000018.1"/>
</dbReference>
<feature type="domain" description="Inosine/uridine-preferring nucleoside hydrolase" evidence="3">
    <location>
        <begin position="7"/>
        <end position="301"/>
    </location>
</feature>
<dbReference type="GO" id="GO:0008477">
    <property type="term" value="F:purine nucleosidase activity"/>
    <property type="evidence" value="ECO:0007669"/>
    <property type="project" value="TreeGrafter"/>
</dbReference>
<dbReference type="AlphaFoldDB" id="A0A6L9SEX3"/>
<accession>A0A6L9SEX3</accession>
<dbReference type="Gene3D" id="3.90.245.10">
    <property type="entry name" value="Ribonucleoside hydrolase-like"/>
    <property type="match status" value="1"/>
</dbReference>
<dbReference type="InterPro" id="IPR036452">
    <property type="entry name" value="Ribo_hydro-like"/>
</dbReference>
<dbReference type="InterPro" id="IPR001910">
    <property type="entry name" value="Inosine/uridine_hydrolase_dom"/>
</dbReference>
<evidence type="ECO:0000256" key="2">
    <source>
        <dbReference type="ARBA" id="ARBA00023295"/>
    </source>
</evidence>
<gene>
    <name evidence="4" type="ORF">G1H10_22825</name>
</gene>
<dbReference type="SUPFAM" id="SSF53590">
    <property type="entry name" value="Nucleoside hydrolase"/>
    <property type="match status" value="1"/>
</dbReference>
<dbReference type="InterPro" id="IPR015910">
    <property type="entry name" value="I/U_nuclsd_hydro_CS"/>
</dbReference>